<dbReference type="GO" id="GO:0006355">
    <property type="term" value="P:regulation of DNA-templated transcription"/>
    <property type="evidence" value="ECO:0007669"/>
    <property type="project" value="UniProtKB-UniRule"/>
</dbReference>
<feature type="binding site" evidence="6">
    <location>
        <position position="183"/>
    </location>
    <ligand>
        <name>biotin</name>
        <dbReference type="ChEBI" id="CHEBI:57586"/>
    </ligand>
</feature>
<keyword evidence="2 6" id="KW-0547">Nucleotide-binding</keyword>
<dbReference type="NCBIfam" id="TIGR00121">
    <property type="entry name" value="birA_ligase"/>
    <property type="match status" value="1"/>
</dbReference>
<dbReference type="InterPro" id="IPR045864">
    <property type="entry name" value="aa-tRNA-synth_II/BPL/LPL"/>
</dbReference>
<dbReference type="Pfam" id="PF02237">
    <property type="entry name" value="BPL_C"/>
    <property type="match status" value="1"/>
</dbReference>
<evidence type="ECO:0000313" key="8">
    <source>
        <dbReference type="EMBL" id="PXX79371.1"/>
    </source>
</evidence>
<dbReference type="RefSeq" id="WP_110390298.1">
    <property type="nucleotide sequence ID" value="NZ_DAIPEO010000090.1"/>
</dbReference>
<dbReference type="InterPro" id="IPR036390">
    <property type="entry name" value="WH_DNA-bd_sf"/>
</dbReference>
<dbReference type="InterPro" id="IPR004408">
    <property type="entry name" value="Biotin_CoA_COase_ligase"/>
</dbReference>
<sequence length="317" mass="33166">MKAPVWAVLRRLSDGGVHSGERLAEELGCSRASVNARIQALADGYQLRIDRVRGQGYRLLSPIDWLDAAAIQAGAPAGVRVEVVEETASTNSDVLARAAAGEASGLARLAESQTAGRGRFGRRWLAPLGGGLTFSLLWRFECGVGQLSGLSLVVGVALTRVLNRLGAPVRLKWPNDLLLGERKLAGILIELAGDALGPSAVVIGVGLNLLPAGDVGQPAAALREAGVTVSRNVLAAALLTELAAALGQFADEGFAPFQAEWQHWHAWQDEPVVVAPMQGEALAGLALGIDAQGALRLLTSEGERSVHAGEVSLRRLV</sequence>
<keyword evidence="6" id="KW-0678">Repressor</keyword>
<dbReference type="GO" id="GO:0004077">
    <property type="term" value="F:biotin--[biotin carboxyl-carrier protein] ligase activity"/>
    <property type="evidence" value="ECO:0007669"/>
    <property type="project" value="UniProtKB-UniRule"/>
</dbReference>
<dbReference type="SUPFAM" id="SSF55681">
    <property type="entry name" value="Class II aaRS and biotin synthetases"/>
    <property type="match status" value="1"/>
</dbReference>
<organism evidence="8 9">
    <name type="scientific">Rivihabitans pingtungensis</name>
    <dbReference type="NCBI Taxonomy" id="1054498"/>
    <lineage>
        <taxon>Bacteria</taxon>
        <taxon>Pseudomonadati</taxon>
        <taxon>Pseudomonadota</taxon>
        <taxon>Betaproteobacteria</taxon>
        <taxon>Neisseriales</taxon>
        <taxon>Aquaspirillaceae</taxon>
        <taxon>Rivihabitans</taxon>
    </lineage>
</organism>
<dbReference type="SUPFAM" id="SSF50037">
    <property type="entry name" value="C-terminal domain of transcriptional repressors"/>
    <property type="match status" value="1"/>
</dbReference>
<comment type="catalytic activity">
    <reaction evidence="5 6">
        <text>biotin + L-lysyl-[protein] + ATP = N(6)-biotinyl-L-lysyl-[protein] + AMP + diphosphate + H(+)</text>
        <dbReference type="Rhea" id="RHEA:11756"/>
        <dbReference type="Rhea" id="RHEA-COMP:9752"/>
        <dbReference type="Rhea" id="RHEA-COMP:10505"/>
        <dbReference type="ChEBI" id="CHEBI:15378"/>
        <dbReference type="ChEBI" id="CHEBI:29969"/>
        <dbReference type="ChEBI" id="CHEBI:30616"/>
        <dbReference type="ChEBI" id="CHEBI:33019"/>
        <dbReference type="ChEBI" id="CHEBI:57586"/>
        <dbReference type="ChEBI" id="CHEBI:83144"/>
        <dbReference type="ChEBI" id="CHEBI:456215"/>
        <dbReference type="EC" id="6.3.4.15"/>
    </reaction>
</comment>
<dbReference type="PANTHER" id="PTHR12835">
    <property type="entry name" value="BIOTIN PROTEIN LIGASE"/>
    <property type="match status" value="1"/>
</dbReference>
<dbReference type="Gene3D" id="2.30.30.100">
    <property type="match status" value="1"/>
</dbReference>
<comment type="similarity">
    <text evidence="6">Belongs to the biotin--protein ligase family.</text>
</comment>
<dbReference type="Gene3D" id="3.30.930.10">
    <property type="entry name" value="Bira Bifunctional Protein, Domain 2"/>
    <property type="match status" value="1"/>
</dbReference>
<reference evidence="8 9" key="1">
    <citation type="submission" date="2018-05" db="EMBL/GenBank/DDBJ databases">
        <title>Genomic Encyclopedia of Type Strains, Phase IV (KMG-IV): sequencing the most valuable type-strain genomes for metagenomic binning, comparative biology and taxonomic classification.</title>
        <authorList>
            <person name="Goeker M."/>
        </authorList>
    </citation>
    <scope>NUCLEOTIDE SEQUENCE [LARGE SCALE GENOMIC DNA]</scope>
    <source>
        <strain evidence="8 9">DSM 29661</strain>
    </source>
</reference>
<dbReference type="Proteomes" id="UP000247555">
    <property type="component" value="Unassembled WGS sequence"/>
</dbReference>
<dbReference type="GO" id="GO:0005737">
    <property type="term" value="C:cytoplasm"/>
    <property type="evidence" value="ECO:0007669"/>
    <property type="project" value="TreeGrafter"/>
</dbReference>
<keyword evidence="1 6" id="KW-0436">Ligase</keyword>
<feature type="binding site" evidence="6">
    <location>
        <begin position="117"/>
        <end position="119"/>
    </location>
    <ligand>
        <name>biotin</name>
        <dbReference type="ChEBI" id="CHEBI:57586"/>
    </ligand>
</feature>
<accession>A0A318KNL6</accession>
<dbReference type="InterPro" id="IPR030855">
    <property type="entry name" value="Bifunct_BirA"/>
</dbReference>
<evidence type="ECO:0000256" key="4">
    <source>
        <dbReference type="ARBA" id="ARBA00023267"/>
    </source>
</evidence>
<keyword evidence="4 6" id="KW-0092">Biotin</keyword>
<dbReference type="HAMAP" id="MF_00978">
    <property type="entry name" value="Bifunct_BirA"/>
    <property type="match status" value="1"/>
</dbReference>
<evidence type="ECO:0000256" key="6">
    <source>
        <dbReference type="HAMAP-Rule" id="MF_00978"/>
    </source>
</evidence>
<dbReference type="InterPro" id="IPR013196">
    <property type="entry name" value="HTH_11"/>
</dbReference>
<feature type="binding site" evidence="6">
    <location>
        <position position="113"/>
    </location>
    <ligand>
        <name>biotin</name>
        <dbReference type="ChEBI" id="CHEBI:57586"/>
    </ligand>
</feature>
<evidence type="ECO:0000256" key="2">
    <source>
        <dbReference type="ARBA" id="ARBA00022741"/>
    </source>
</evidence>
<feature type="DNA-binding region" description="H-T-H motif" evidence="6">
    <location>
        <begin position="20"/>
        <end position="39"/>
    </location>
</feature>
<comment type="function">
    <text evidence="6">Acts both as a biotin--[acetyl-CoA-carboxylase] ligase and a repressor.</text>
</comment>
<dbReference type="Pfam" id="PF08279">
    <property type="entry name" value="HTH_11"/>
    <property type="match status" value="1"/>
</dbReference>
<name>A0A318KNL6_9NEIS</name>
<evidence type="ECO:0000256" key="1">
    <source>
        <dbReference type="ARBA" id="ARBA00022598"/>
    </source>
</evidence>
<gene>
    <name evidence="6" type="primary">birA</name>
    <name evidence="8" type="ORF">DFR34_1064</name>
</gene>
<keyword evidence="9" id="KW-1185">Reference proteome</keyword>
<dbReference type="EC" id="6.3.4.15" evidence="6"/>
<keyword evidence="6" id="KW-0805">Transcription regulation</keyword>
<evidence type="ECO:0000313" key="9">
    <source>
        <dbReference type="Proteomes" id="UP000247555"/>
    </source>
</evidence>
<keyword evidence="3 6" id="KW-0067">ATP-binding</keyword>
<feature type="binding site" evidence="6">
    <location>
        <begin position="89"/>
        <end position="91"/>
    </location>
    <ligand>
        <name>biotin</name>
        <dbReference type="ChEBI" id="CHEBI:57586"/>
    </ligand>
</feature>
<evidence type="ECO:0000256" key="5">
    <source>
        <dbReference type="ARBA" id="ARBA00047846"/>
    </source>
</evidence>
<dbReference type="EMBL" id="QJKI01000006">
    <property type="protein sequence ID" value="PXX79371.1"/>
    <property type="molecule type" value="Genomic_DNA"/>
</dbReference>
<dbReference type="AlphaFoldDB" id="A0A318KNL6"/>
<dbReference type="Pfam" id="PF03099">
    <property type="entry name" value="BPL_LplA_LipB"/>
    <property type="match status" value="1"/>
</dbReference>
<keyword evidence="6" id="KW-0238">DNA-binding</keyword>
<dbReference type="PROSITE" id="PS51733">
    <property type="entry name" value="BPL_LPL_CATALYTIC"/>
    <property type="match status" value="1"/>
</dbReference>
<dbReference type="InterPro" id="IPR008988">
    <property type="entry name" value="Transcriptional_repressor_C"/>
</dbReference>
<keyword evidence="6" id="KW-0804">Transcription</keyword>
<comment type="caution">
    <text evidence="8">The sequence shown here is derived from an EMBL/GenBank/DDBJ whole genome shotgun (WGS) entry which is preliminary data.</text>
</comment>
<dbReference type="SUPFAM" id="SSF46785">
    <property type="entry name" value="Winged helix' DNA-binding domain"/>
    <property type="match status" value="1"/>
</dbReference>
<dbReference type="GO" id="GO:0005524">
    <property type="term" value="F:ATP binding"/>
    <property type="evidence" value="ECO:0007669"/>
    <property type="project" value="UniProtKB-UniRule"/>
</dbReference>
<dbReference type="InterPro" id="IPR004143">
    <property type="entry name" value="BPL_LPL_catalytic"/>
</dbReference>
<dbReference type="PANTHER" id="PTHR12835:SF5">
    <property type="entry name" value="BIOTIN--PROTEIN LIGASE"/>
    <property type="match status" value="1"/>
</dbReference>
<dbReference type="OrthoDB" id="9807064at2"/>
<evidence type="ECO:0000256" key="3">
    <source>
        <dbReference type="ARBA" id="ARBA00022840"/>
    </source>
</evidence>
<evidence type="ECO:0000259" key="7">
    <source>
        <dbReference type="PROSITE" id="PS51733"/>
    </source>
</evidence>
<protein>
    <recommendedName>
        <fullName evidence="6">Bifunctional ligase/repressor BirA</fullName>
    </recommendedName>
    <alternativeName>
        <fullName evidence="6">Biotin--[acetyl-CoA-carboxylase] ligase</fullName>
        <ecNumber evidence="6">6.3.4.15</ecNumber>
    </alternativeName>
    <alternativeName>
        <fullName evidence="6">Biotin--protein ligase</fullName>
    </alternativeName>
    <alternativeName>
        <fullName evidence="6">Biotin-[acetyl-CoA carboxylase] synthetase</fullName>
    </alternativeName>
</protein>
<dbReference type="CDD" id="cd16442">
    <property type="entry name" value="BPL"/>
    <property type="match status" value="1"/>
</dbReference>
<dbReference type="Gene3D" id="1.10.10.10">
    <property type="entry name" value="Winged helix-like DNA-binding domain superfamily/Winged helix DNA-binding domain"/>
    <property type="match status" value="1"/>
</dbReference>
<dbReference type="InterPro" id="IPR003142">
    <property type="entry name" value="BPL_C"/>
</dbReference>
<feature type="domain" description="BPL/LPL catalytic" evidence="7">
    <location>
        <begin position="73"/>
        <end position="250"/>
    </location>
</feature>
<proteinExistence type="inferred from homology"/>
<dbReference type="InterPro" id="IPR036388">
    <property type="entry name" value="WH-like_DNA-bd_sf"/>
</dbReference>
<dbReference type="GO" id="GO:0003677">
    <property type="term" value="F:DNA binding"/>
    <property type="evidence" value="ECO:0007669"/>
    <property type="project" value="UniProtKB-UniRule"/>
</dbReference>